<accession>A0ABW4JNR9</accession>
<keyword evidence="7 8" id="KW-0472">Membrane</keyword>
<evidence type="ECO:0000256" key="6">
    <source>
        <dbReference type="ARBA" id="ARBA00022989"/>
    </source>
</evidence>
<comment type="caution">
    <text evidence="10">The sequence shown here is derived from an EMBL/GenBank/DDBJ whole genome shotgun (WGS) entry which is preliminary data.</text>
</comment>
<comment type="similarity">
    <text evidence="2">Belongs to the ABC-2 integral membrane protein family.</text>
</comment>
<feature type="domain" description="ABC transmembrane type-2" evidence="9">
    <location>
        <begin position="166"/>
        <end position="394"/>
    </location>
</feature>
<dbReference type="PANTHER" id="PTHR30294:SF45">
    <property type="entry name" value="LINEARMYCIN RESISTANCE PERMEASE PROTEIN LNRN"/>
    <property type="match status" value="1"/>
</dbReference>
<dbReference type="InterPro" id="IPR047817">
    <property type="entry name" value="ABC2_TM_bact-type"/>
</dbReference>
<evidence type="ECO:0000256" key="7">
    <source>
        <dbReference type="ARBA" id="ARBA00023136"/>
    </source>
</evidence>
<gene>
    <name evidence="10" type="ORF">ACFSB2_24670</name>
</gene>
<keyword evidence="6 8" id="KW-1133">Transmembrane helix</keyword>
<evidence type="ECO:0000256" key="1">
    <source>
        <dbReference type="ARBA" id="ARBA00004651"/>
    </source>
</evidence>
<feature type="transmembrane region" description="Helical" evidence="8">
    <location>
        <begin position="206"/>
        <end position="226"/>
    </location>
</feature>
<dbReference type="Gene3D" id="3.40.1710.10">
    <property type="entry name" value="abc type-2 transporter like domain"/>
    <property type="match status" value="1"/>
</dbReference>
<evidence type="ECO:0000313" key="10">
    <source>
        <dbReference type="EMBL" id="MFD1677862.1"/>
    </source>
</evidence>
<dbReference type="RefSeq" id="WP_377945783.1">
    <property type="nucleotide sequence ID" value="NZ_JBHUCX010000099.1"/>
</dbReference>
<keyword evidence="4" id="KW-1003">Cell membrane</keyword>
<evidence type="ECO:0000313" key="11">
    <source>
        <dbReference type="Proteomes" id="UP001597079"/>
    </source>
</evidence>
<keyword evidence="5 8" id="KW-0812">Transmembrane</keyword>
<dbReference type="PROSITE" id="PS51012">
    <property type="entry name" value="ABC_TM2"/>
    <property type="match status" value="1"/>
</dbReference>
<evidence type="ECO:0000256" key="5">
    <source>
        <dbReference type="ARBA" id="ARBA00022692"/>
    </source>
</evidence>
<feature type="transmembrane region" description="Helical" evidence="8">
    <location>
        <begin position="313"/>
        <end position="333"/>
    </location>
</feature>
<sequence length="394" mass="42734">MTACLAILKRSLLGIVRNRSTLIWMLALPIVFTFVFGVLPNAGGSAKLNISVVDNDHSTVSRGLIQEMKQDADYKVQVISSSQATSELRNLKADVIITLPQGLQKQALAHQSLVIDTTASPNEGASDSNSSIADLQNQINEWALAGNVGLLKETAHTHLDTQQSAQTFVQSMAQAKHIQAPISTTTNTLSGGKPAHNPLTDTERSVIGFAVMFIIFTLFGSTGNILEEKMSGTWSRMKMTPVSRAGVITGYGLSYFFIGWIQYILMTLSGRLMFGVDVPFNGWIALTVSLYIFAMAGFALCIAGLVKTQEQHMIIGSGIGSISSMIAGIYWPLDLEPQWMQHLAWLMPQSWALNAVQTAAMSNVTLAVIVWPLTVLAGFAVVFFSVGMVQLRYA</sequence>
<feature type="transmembrane region" description="Helical" evidence="8">
    <location>
        <begin position="280"/>
        <end position="306"/>
    </location>
</feature>
<feature type="transmembrane region" description="Helical" evidence="8">
    <location>
        <begin position="369"/>
        <end position="389"/>
    </location>
</feature>
<comment type="subcellular location">
    <subcellularLocation>
        <location evidence="1">Cell membrane</location>
        <topology evidence="1">Multi-pass membrane protein</topology>
    </subcellularLocation>
</comment>
<feature type="transmembrane region" description="Helical" evidence="8">
    <location>
        <begin position="21"/>
        <end position="39"/>
    </location>
</feature>
<feature type="transmembrane region" description="Helical" evidence="8">
    <location>
        <begin position="247"/>
        <end position="268"/>
    </location>
</feature>
<evidence type="ECO:0000256" key="3">
    <source>
        <dbReference type="ARBA" id="ARBA00022448"/>
    </source>
</evidence>
<keyword evidence="3" id="KW-0813">Transport</keyword>
<dbReference type="EMBL" id="JBHUCX010000099">
    <property type="protein sequence ID" value="MFD1677862.1"/>
    <property type="molecule type" value="Genomic_DNA"/>
</dbReference>
<name>A0ABW4JNR9_9BACL</name>
<dbReference type="InterPro" id="IPR013525">
    <property type="entry name" value="ABC2_TM"/>
</dbReference>
<evidence type="ECO:0000256" key="8">
    <source>
        <dbReference type="SAM" id="Phobius"/>
    </source>
</evidence>
<dbReference type="PANTHER" id="PTHR30294">
    <property type="entry name" value="MEMBRANE COMPONENT OF ABC TRANSPORTER YHHJ-RELATED"/>
    <property type="match status" value="1"/>
</dbReference>
<dbReference type="Proteomes" id="UP001597079">
    <property type="component" value="Unassembled WGS sequence"/>
</dbReference>
<reference evidence="11" key="1">
    <citation type="journal article" date="2019" name="Int. J. Syst. Evol. Microbiol.">
        <title>The Global Catalogue of Microorganisms (GCM) 10K type strain sequencing project: providing services to taxonomists for standard genome sequencing and annotation.</title>
        <authorList>
            <consortium name="The Broad Institute Genomics Platform"/>
            <consortium name="The Broad Institute Genome Sequencing Center for Infectious Disease"/>
            <person name="Wu L."/>
            <person name="Ma J."/>
        </authorList>
    </citation>
    <scope>NUCLEOTIDE SEQUENCE [LARGE SCALE GENOMIC DNA]</scope>
    <source>
        <strain evidence="11">CGMCC 1.12286</strain>
    </source>
</reference>
<dbReference type="InterPro" id="IPR051449">
    <property type="entry name" value="ABC-2_transporter_component"/>
</dbReference>
<evidence type="ECO:0000256" key="2">
    <source>
        <dbReference type="ARBA" id="ARBA00007783"/>
    </source>
</evidence>
<protein>
    <submittedName>
        <fullName evidence="10">ABC transporter permease</fullName>
    </submittedName>
</protein>
<organism evidence="10 11">
    <name type="scientific">Alicyclobacillus fodiniaquatilis</name>
    <dbReference type="NCBI Taxonomy" id="1661150"/>
    <lineage>
        <taxon>Bacteria</taxon>
        <taxon>Bacillati</taxon>
        <taxon>Bacillota</taxon>
        <taxon>Bacilli</taxon>
        <taxon>Bacillales</taxon>
        <taxon>Alicyclobacillaceae</taxon>
        <taxon>Alicyclobacillus</taxon>
    </lineage>
</organism>
<dbReference type="Pfam" id="PF12698">
    <property type="entry name" value="ABC2_membrane_3"/>
    <property type="match status" value="1"/>
</dbReference>
<evidence type="ECO:0000259" key="9">
    <source>
        <dbReference type="PROSITE" id="PS51012"/>
    </source>
</evidence>
<proteinExistence type="inferred from homology"/>
<evidence type="ECO:0000256" key="4">
    <source>
        <dbReference type="ARBA" id="ARBA00022475"/>
    </source>
</evidence>
<keyword evidence="11" id="KW-1185">Reference proteome</keyword>